<dbReference type="Gene3D" id="2.130.10.10">
    <property type="entry name" value="YVTN repeat-like/Quinoprotein amine dehydrogenase"/>
    <property type="match status" value="1"/>
</dbReference>
<evidence type="ECO:0000259" key="3">
    <source>
        <dbReference type="Pfam" id="PF14870"/>
    </source>
</evidence>
<dbReference type="PANTHER" id="PTHR47199:SF2">
    <property type="entry name" value="PHOTOSYSTEM II STABILITY_ASSEMBLY FACTOR HCF136, CHLOROPLASTIC"/>
    <property type="match status" value="1"/>
</dbReference>
<gene>
    <name evidence="4" type="ORF">FA869_02910</name>
</gene>
<feature type="domain" description="Photosynthesis system II assembly factor Ycf48/Hcf136-like" evidence="3">
    <location>
        <begin position="155"/>
        <end position="286"/>
    </location>
</feature>
<dbReference type="EMBL" id="SWAV01000001">
    <property type="protein sequence ID" value="TKA93151.1"/>
    <property type="molecule type" value="Genomic_DNA"/>
</dbReference>
<dbReference type="GO" id="GO:0016787">
    <property type="term" value="F:hydrolase activity"/>
    <property type="evidence" value="ECO:0007669"/>
    <property type="project" value="UniProtKB-KW"/>
</dbReference>
<keyword evidence="1" id="KW-0602">Photosynthesis</keyword>
<keyword evidence="2" id="KW-0604">Photosystem II</keyword>
<evidence type="ECO:0000313" key="5">
    <source>
        <dbReference type="Proteomes" id="UP000305198"/>
    </source>
</evidence>
<sequence length="325" mass="35556">MFSFLGGWLARLAPWMVIGGLAYAAVFIKPSVDPVPLDQPLLETRDAFFDGAVLGQNIWIVGQNGALLTSENAGQSWIREELPQRSNLQSIAVSPMGQKVVVGNQGQVWTRIVDGPWEHRELQVSELAGKLQSVKFIDGEFWVVGEMGALFRGSADASDWQALGLGEDINLNAISAGADDDLWIAAEFGRLLRSKDHGHSWSAQELGSESLRAVYFHGATGMAVGNRGQAFISHDGGDSWNMIPAFTDEHLFDVVERNGQWLVTGARGALFRSSNPQRQWQAWAPEGLDMSYHNRLLATADGVVLIGQQLGLLHGDQLQIWPGEQ</sequence>
<evidence type="ECO:0000256" key="1">
    <source>
        <dbReference type="ARBA" id="ARBA00022531"/>
    </source>
</evidence>
<dbReference type="InterPro" id="IPR036278">
    <property type="entry name" value="Sialidase_sf"/>
</dbReference>
<comment type="caution">
    <text evidence="4">The sequence shown here is derived from an EMBL/GenBank/DDBJ whole genome shotgun (WGS) entry which is preliminary data.</text>
</comment>
<accession>A0A4U0YTU3</accession>
<dbReference type="RefSeq" id="WP_136868740.1">
    <property type="nucleotide sequence ID" value="NZ_SWAV01000001.1"/>
</dbReference>
<dbReference type="GO" id="GO:0015979">
    <property type="term" value="P:photosynthesis"/>
    <property type="evidence" value="ECO:0007669"/>
    <property type="project" value="UniProtKB-KW"/>
</dbReference>
<name>A0A4U0YTU3_9GAMM</name>
<protein>
    <submittedName>
        <fullName evidence="4">Glycosyl hydrolase</fullName>
    </submittedName>
</protein>
<dbReference type="InterPro" id="IPR015943">
    <property type="entry name" value="WD40/YVTN_repeat-like_dom_sf"/>
</dbReference>
<proteinExistence type="predicted"/>
<dbReference type="InterPro" id="IPR028203">
    <property type="entry name" value="PSII_CF48-like_dom"/>
</dbReference>
<evidence type="ECO:0000256" key="2">
    <source>
        <dbReference type="ARBA" id="ARBA00023276"/>
    </source>
</evidence>
<dbReference type="Pfam" id="PF14870">
    <property type="entry name" value="PSII_BNR"/>
    <property type="match status" value="1"/>
</dbReference>
<dbReference type="SUPFAM" id="SSF50939">
    <property type="entry name" value="Sialidases"/>
    <property type="match status" value="1"/>
</dbReference>
<reference evidence="4 5" key="1">
    <citation type="submission" date="2019-04" db="EMBL/GenBank/DDBJ databases">
        <title>Crypto-aerobic microbial life in anoxic (sulfidic) marine sediments.</title>
        <authorList>
            <person name="Bhattacharya S."/>
            <person name="Roy C."/>
            <person name="Mondal N."/>
            <person name="Sarkar J."/>
            <person name="Mandal S."/>
            <person name="Rameez M.J."/>
            <person name="Ghosh W."/>
        </authorList>
    </citation>
    <scope>NUCLEOTIDE SEQUENCE [LARGE SCALE GENOMIC DNA]</scope>
    <source>
        <strain evidence="4 5">SBBB</strain>
    </source>
</reference>
<dbReference type="Proteomes" id="UP000305198">
    <property type="component" value="Unassembled WGS sequence"/>
</dbReference>
<evidence type="ECO:0000313" key="4">
    <source>
        <dbReference type="EMBL" id="TKA93151.1"/>
    </source>
</evidence>
<dbReference type="PANTHER" id="PTHR47199">
    <property type="entry name" value="PHOTOSYSTEM II STABILITY/ASSEMBLY FACTOR HCF136, CHLOROPLASTIC"/>
    <property type="match status" value="1"/>
</dbReference>
<dbReference type="AlphaFoldDB" id="A0A4U0YTU3"/>
<organism evidence="4 5">
    <name type="scientific">Halopseudomonas bauzanensis</name>
    <dbReference type="NCBI Taxonomy" id="653930"/>
    <lineage>
        <taxon>Bacteria</taxon>
        <taxon>Pseudomonadati</taxon>
        <taxon>Pseudomonadota</taxon>
        <taxon>Gammaproteobacteria</taxon>
        <taxon>Pseudomonadales</taxon>
        <taxon>Pseudomonadaceae</taxon>
        <taxon>Halopseudomonas</taxon>
    </lineage>
</organism>
<dbReference type="GO" id="GO:0009523">
    <property type="term" value="C:photosystem II"/>
    <property type="evidence" value="ECO:0007669"/>
    <property type="project" value="UniProtKB-KW"/>
</dbReference>
<keyword evidence="4" id="KW-0378">Hydrolase</keyword>